<dbReference type="InterPro" id="IPR023393">
    <property type="entry name" value="START-like_dom_sf"/>
</dbReference>
<dbReference type="PANTHER" id="PTHR19308">
    <property type="entry name" value="PHOSPHATIDYLCHOLINE TRANSFER PROTEIN"/>
    <property type="match status" value="1"/>
</dbReference>
<evidence type="ECO:0000259" key="1">
    <source>
        <dbReference type="PROSITE" id="PS50848"/>
    </source>
</evidence>
<gene>
    <name evidence="2" type="ORF">TL16_g03102</name>
</gene>
<dbReference type="InterPro" id="IPR051213">
    <property type="entry name" value="START_lipid_transfer"/>
</dbReference>
<protein>
    <recommendedName>
        <fullName evidence="1">START domain-containing protein</fullName>
    </recommendedName>
</protein>
<dbReference type="Proteomes" id="UP001162640">
    <property type="component" value="Unassembled WGS sequence"/>
</dbReference>
<dbReference type="PANTHER" id="PTHR19308:SF14">
    <property type="entry name" value="START DOMAIN-CONTAINING PROTEIN"/>
    <property type="match status" value="1"/>
</dbReference>
<dbReference type="Pfam" id="PF01852">
    <property type="entry name" value="START"/>
    <property type="match status" value="1"/>
</dbReference>
<organism evidence="2 3">
    <name type="scientific">Triparma laevis f. inornata</name>
    <dbReference type="NCBI Taxonomy" id="1714386"/>
    <lineage>
        <taxon>Eukaryota</taxon>
        <taxon>Sar</taxon>
        <taxon>Stramenopiles</taxon>
        <taxon>Ochrophyta</taxon>
        <taxon>Bolidophyceae</taxon>
        <taxon>Parmales</taxon>
        <taxon>Triparmaceae</taxon>
        <taxon>Triparma</taxon>
    </lineage>
</organism>
<accession>A0A9W7E0C7</accession>
<feature type="domain" description="START" evidence="1">
    <location>
        <begin position="120"/>
        <end position="226"/>
    </location>
</feature>
<dbReference type="Gene3D" id="3.30.530.20">
    <property type="match status" value="1"/>
</dbReference>
<dbReference type="InterPro" id="IPR002913">
    <property type="entry name" value="START_lipid-bd_dom"/>
</dbReference>
<dbReference type="GO" id="GO:0005737">
    <property type="term" value="C:cytoplasm"/>
    <property type="evidence" value="ECO:0007669"/>
    <property type="project" value="UniProtKB-ARBA"/>
</dbReference>
<dbReference type="EMBL" id="BLQM01000080">
    <property type="protein sequence ID" value="GMH60680.1"/>
    <property type="molecule type" value="Genomic_DNA"/>
</dbReference>
<dbReference type="GO" id="GO:0008289">
    <property type="term" value="F:lipid binding"/>
    <property type="evidence" value="ECO:0007669"/>
    <property type="project" value="InterPro"/>
</dbReference>
<sequence>MEVTDVRIAKVEEDDVNNDEVHTDAKNNVPTVEHSIDTDVDAGVERAQEYQRTFDGVYAWAQKIRDTTTNSTPPSPTFEAIETPSNALFRLAWTPDSSPILHIEVSINTKFHDLVLGCSDPNRFTEYNRVFFPIKDLTTIDEDTKIVHGRTKSFFPGLSKQRDFVTAVQRRKTPTSLVLLHSAAPPEILPPTDQYVRAEAVQGAIVLEKEGETKCKVTIITHLDLKFSEWMTRVRHCEERTRRTHNA</sequence>
<dbReference type="CDD" id="cd00177">
    <property type="entry name" value="START"/>
    <property type="match status" value="1"/>
</dbReference>
<dbReference type="AlphaFoldDB" id="A0A9W7E0C7"/>
<dbReference type="PROSITE" id="PS50848">
    <property type="entry name" value="START"/>
    <property type="match status" value="1"/>
</dbReference>
<dbReference type="SUPFAM" id="SSF55961">
    <property type="entry name" value="Bet v1-like"/>
    <property type="match status" value="1"/>
</dbReference>
<evidence type="ECO:0000313" key="3">
    <source>
        <dbReference type="Proteomes" id="UP001162640"/>
    </source>
</evidence>
<comment type="caution">
    <text evidence="2">The sequence shown here is derived from an EMBL/GenBank/DDBJ whole genome shotgun (WGS) entry which is preliminary data.</text>
</comment>
<reference evidence="3" key="1">
    <citation type="journal article" date="2023" name="Commun. Biol.">
        <title>Genome analysis of Parmales, the sister group of diatoms, reveals the evolutionary specialization of diatoms from phago-mixotrophs to photoautotrophs.</title>
        <authorList>
            <person name="Ban H."/>
            <person name="Sato S."/>
            <person name="Yoshikawa S."/>
            <person name="Yamada K."/>
            <person name="Nakamura Y."/>
            <person name="Ichinomiya M."/>
            <person name="Sato N."/>
            <person name="Blanc-Mathieu R."/>
            <person name="Endo H."/>
            <person name="Kuwata A."/>
            <person name="Ogata H."/>
        </authorList>
    </citation>
    <scope>NUCLEOTIDE SEQUENCE [LARGE SCALE GENOMIC DNA]</scope>
</reference>
<evidence type="ECO:0000313" key="2">
    <source>
        <dbReference type="EMBL" id="GMH60680.1"/>
    </source>
</evidence>
<name>A0A9W7E0C7_9STRA</name>
<proteinExistence type="predicted"/>